<proteinExistence type="predicted"/>
<name>A0A0C2JB78_THEKT</name>
<keyword evidence="2" id="KW-1185">Reference proteome</keyword>
<comment type="caution">
    <text evidence="1">The sequence shown here is derived from an EMBL/GenBank/DDBJ whole genome shotgun (WGS) entry which is preliminary data.</text>
</comment>
<dbReference type="EMBL" id="JWZT01003531">
    <property type="protein sequence ID" value="KII66458.1"/>
    <property type="molecule type" value="Genomic_DNA"/>
</dbReference>
<organism evidence="1 2">
    <name type="scientific">Thelohanellus kitauei</name>
    <name type="common">Myxosporean</name>
    <dbReference type="NCBI Taxonomy" id="669202"/>
    <lineage>
        <taxon>Eukaryota</taxon>
        <taxon>Metazoa</taxon>
        <taxon>Cnidaria</taxon>
        <taxon>Myxozoa</taxon>
        <taxon>Myxosporea</taxon>
        <taxon>Bivalvulida</taxon>
        <taxon>Platysporina</taxon>
        <taxon>Myxobolidae</taxon>
        <taxon>Thelohanellus</taxon>
    </lineage>
</organism>
<reference evidence="1 2" key="1">
    <citation type="journal article" date="2014" name="Genome Biol. Evol.">
        <title>The genome of the myxosporean Thelohanellus kitauei shows adaptations to nutrient acquisition within its fish host.</title>
        <authorList>
            <person name="Yang Y."/>
            <person name="Xiong J."/>
            <person name="Zhou Z."/>
            <person name="Huo F."/>
            <person name="Miao W."/>
            <person name="Ran C."/>
            <person name="Liu Y."/>
            <person name="Zhang J."/>
            <person name="Feng J."/>
            <person name="Wang M."/>
            <person name="Wang M."/>
            <person name="Wang L."/>
            <person name="Yao B."/>
        </authorList>
    </citation>
    <scope>NUCLEOTIDE SEQUENCE [LARGE SCALE GENOMIC DNA]</scope>
    <source>
        <strain evidence="1">Wuqing</strain>
    </source>
</reference>
<protein>
    <submittedName>
        <fullName evidence="1">Uncharacterized protein</fullName>
    </submittedName>
</protein>
<dbReference type="AlphaFoldDB" id="A0A0C2JB78"/>
<sequence>MPYYHLDLASKPFAYDKEMQFEEQRIMSWQVTGIFSNKPLKNKAKSFVAFSITIDESKGLNNIAQLVFFICGVDRHIKVARTISVVSDGEPQTIGRRVEVTKNLKKVTTTEYETEFNSCATKPKKWETTNSAVKTVNFITVKAIKGRKFNSLFDGFGGSCGLHYHTEIQIFMDLKRSPVPEFNDTTCLQQRFPTFVPWQKSKRRVQPELNHLPIDAIPAVTQIGPLSAGVALKVVNLK</sequence>
<evidence type="ECO:0000313" key="1">
    <source>
        <dbReference type="EMBL" id="KII66458.1"/>
    </source>
</evidence>
<evidence type="ECO:0000313" key="2">
    <source>
        <dbReference type="Proteomes" id="UP000031668"/>
    </source>
</evidence>
<dbReference type="Proteomes" id="UP000031668">
    <property type="component" value="Unassembled WGS sequence"/>
</dbReference>
<gene>
    <name evidence="1" type="ORF">RF11_02779</name>
</gene>
<accession>A0A0C2JB78</accession>